<feature type="region of interest" description="Disordered" evidence="1">
    <location>
        <begin position="336"/>
        <end position="412"/>
    </location>
</feature>
<protein>
    <recommendedName>
        <fullName evidence="4">HNH nuclease domain-containing protein</fullName>
    </recommendedName>
</protein>
<gene>
    <name evidence="2" type="ORF">ARMOST_04606</name>
</gene>
<evidence type="ECO:0008006" key="4">
    <source>
        <dbReference type="Google" id="ProtNLM"/>
    </source>
</evidence>
<name>A0A284QXU5_ARMOS</name>
<dbReference type="OrthoDB" id="3040950at2759"/>
<feature type="compositionally biased region" description="Basic and acidic residues" evidence="1">
    <location>
        <begin position="374"/>
        <end position="412"/>
    </location>
</feature>
<evidence type="ECO:0000256" key="1">
    <source>
        <dbReference type="SAM" id="MobiDB-lite"/>
    </source>
</evidence>
<dbReference type="OMA" id="NPRNAML"/>
<evidence type="ECO:0000313" key="3">
    <source>
        <dbReference type="Proteomes" id="UP000219338"/>
    </source>
</evidence>
<dbReference type="Proteomes" id="UP000219338">
    <property type="component" value="Unassembled WGS sequence"/>
</dbReference>
<keyword evidence="3" id="KW-1185">Reference proteome</keyword>
<dbReference type="AlphaFoldDB" id="A0A284QXU5"/>
<organism evidence="2 3">
    <name type="scientific">Armillaria ostoyae</name>
    <name type="common">Armillaria root rot fungus</name>
    <dbReference type="NCBI Taxonomy" id="47428"/>
    <lineage>
        <taxon>Eukaryota</taxon>
        <taxon>Fungi</taxon>
        <taxon>Dikarya</taxon>
        <taxon>Basidiomycota</taxon>
        <taxon>Agaricomycotina</taxon>
        <taxon>Agaricomycetes</taxon>
        <taxon>Agaricomycetidae</taxon>
        <taxon>Agaricales</taxon>
        <taxon>Marasmiineae</taxon>
        <taxon>Physalacriaceae</taxon>
        <taxon>Armillaria</taxon>
    </lineage>
</organism>
<evidence type="ECO:0000313" key="2">
    <source>
        <dbReference type="EMBL" id="SJL01288.1"/>
    </source>
</evidence>
<dbReference type="EMBL" id="FUEG01000003">
    <property type="protein sequence ID" value="SJL01288.1"/>
    <property type="molecule type" value="Genomic_DNA"/>
</dbReference>
<reference evidence="3" key="1">
    <citation type="journal article" date="2017" name="Nat. Ecol. Evol.">
        <title>Genome expansion and lineage-specific genetic innovations in the forest pathogenic fungi Armillaria.</title>
        <authorList>
            <person name="Sipos G."/>
            <person name="Prasanna A.N."/>
            <person name="Walter M.C."/>
            <person name="O'Connor E."/>
            <person name="Balint B."/>
            <person name="Krizsan K."/>
            <person name="Kiss B."/>
            <person name="Hess J."/>
            <person name="Varga T."/>
            <person name="Slot J."/>
            <person name="Riley R."/>
            <person name="Boka B."/>
            <person name="Rigling D."/>
            <person name="Barry K."/>
            <person name="Lee J."/>
            <person name="Mihaltcheva S."/>
            <person name="LaButti K."/>
            <person name="Lipzen A."/>
            <person name="Waldron R."/>
            <person name="Moloney N.M."/>
            <person name="Sperisen C."/>
            <person name="Kredics L."/>
            <person name="Vagvoelgyi C."/>
            <person name="Patrignani A."/>
            <person name="Fitzpatrick D."/>
            <person name="Nagy I."/>
            <person name="Doyle S."/>
            <person name="Anderson J.B."/>
            <person name="Grigoriev I.V."/>
            <person name="Gueldener U."/>
            <person name="Muensterkoetter M."/>
            <person name="Nagy L.G."/>
        </authorList>
    </citation>
    <scope>NUCLEOTIDE SEQUENCE [LARGE SCALE GENOMIC DNA]</scope>
    <source>
        <strain evidence="3">C18/9</strain>
    </source>
</reference>
<proteinExistence type="predicted"/>
<accession>A0A284QXU5</accession>
<sequence>MLTHQIPFWIYRYCFRTRPGRHHAGHPIFSDTQVTPHSRNRHSFNYTTQPSILAHSSRPRSPFPPRNDHVEPIAIFHPRLGAFLELGRRQKIVEDGAEHLGIPHWFVLDACLVLAGKGFLSSTPDPSGRISTSVDDSLTGIQYWFFLDDATDYTICTDFSDWEPLPREDVPERWLAIDKFKTLNTGRNDAIRESSFNKIGNHLINIDRFCALSGFNRELRAVHLVPQACAPWYNDHQFYKYYTFPVTFRVGKARPIDDTRQIISLESGIHDCMDRPSFVIVPFCGEFVAFFFTAWEIGLAEPYHLRIMRLPPRIEGYALFARFAWAITSIAQTMGPIHGPKRKQESDRSASPSSQPPRHRRRGEGDSHVGPSGESHDESAESDGRLRDSNADRNDGGIRPSDHDSSDNDRQSQVDIELLKEQERGLTPGQLQTFRDAEEGIKPFPEYMYDGMNYYPGISRTEEMKRRYLEDHPTISATGESTARGD</sequence>